<name>Q4TI97_TETNG</name>
<dbReference type="OrthoDB" id="537032at2759"/>
<proteinExistence type="predicted"/>
<protein>
    <submittedName>
        <fullName evidence="2">(spotted green pufferfish) hypothetical protein</fullName>
    </submittedName>
</protein>
<dbReference type="AlphaFoldDB" id="Q4TI97"/>
<dbReference type="KEGG" id="tng:GSTEN00000065G001"/>
<keyword evidence="1" id="KW-0812">Transmembrane</keyword>
<comment type="caution">
    <text evidence="2">The sequence shown here is derived from an EMBL/GenBank/DDBJ whole genome shotgun (WGS) entry which is preliminary data.</text>
</comment>
<feature type="non-terminal residue" evidence="2">
    <location>
        <position position="59"/>
    </location>
</feature>
<dbReference type="EMBL" id="CAAE01002308">
    <property type="protein sequence ID" value="CAF87385.1"/>
    <property type="molecule type" value="Genomic_DNA"/>
</dbReference>
<sequence>LQPLARWWRLLPKDAAKMPESAWKLVFYTMSWSYSTYLLFFTSYSFFHDPPSVFYSKTR</sequence>
<evidence type="ECO:0000313" key="2">
    <source>
        <dbReference type="EMBL" id="CAF87385.1"/>
    </source>
</evidence>
<reference evidence="2" key="1">
    <citation type="journal article" date="2004" name="Nature">
        <title>Genome duplication in the teleost fish Tetraodon nigroviridis reveals the early vertebrate proto-karyotype.</title>
        <authorList>
            <person name="Jaillon O."/>
            <person name="Aury J.-M."/>
            <person name="Brunet F."/>
            <person name="Petit J.-L."/>
            <person name="Stange-Thomann N."/>
            <person name="Mauceli E."/>
            <person name="Bouneau L."/>
            <person name="Fischer C."/>
            <person name="Ozouf-Costaz C."/>
            <person name="Bernot A."/>
            <person name="Nicaud S."/>
            <person name="Jaffe D."/>
            <person name="Fisher S."/>
            <person name="Lutfalla G."/>
            <person name="Dossat C."/>
            <person name="Segurens B."/>
            <person name="Dasilva C."/>
            <person name="Salanoubat M."/>
            <person name="Levy M."/>
            <person name="Boudet N."/>
            <person name="Castellano S."/>
            <person name="Anthouard V."/>
            <person name="Jubin C."/>
            <person name="Castelli V."/>
            <person name="Katinka M."/>
            <person name="Vacherie B."/>
            <person name="Biemont C."/>
            <person name="Skalli Z."/>
            <person name="Cattolico L."/>
            <person name="Poulain J."/>
            <person name="De Berardinis V."/>
            <person name="Cruaud C."/>
            <person name="Duprat S."/>
            <person name="Brottier P."/>
            <person name="Coutanceau J.-P."/>
            <person name="Gouzy J."/>
            <person name="Parra G."/>
            <person name="Lardier G."/>
            <person name="Chapple C."/>
            <person name="McKernan K.J."/>
            <person name="McEwan P."/>
            <person name="Bosak S."/>
            <person name="Kellis M."/>
            <person name="Volff J.-N."/>
            <person name="Guigo R."/>
            <person name="Zody M.C."/>
            <person name="Mesirov J."/>
            <person name="Lindblad-Toh K."/>
            <person name="Birren B."/>
            <person name="Nusbaum C."/>
            <person name="Kahn D."/>
            <person name="Robinson-Rechavi M."/>
            <person name="Laudet V."/>
            <person name="Schachter V."/>
            <person name="Quetier F."/>
            <person name="Saurin W."/>
            <person name="Scarpelli C."/>
            <person name="Wincker P."/>
            <person name="Lander E.S."/>
            <person name="Weissenbach J."/>
            <person name="Roest Crollius H."/>
        </authorList>
    </citation>
    <scope>NUCLEOTIDE SEQUENCE [LARGE SCALE GENOMIC DNA]</scope>
</reference>
<keyword evidence="1" id="KW-0472">Membrane</keyword>
<feature type="transmembrane region" description="Helical" evidence="1">
    <location>
        <begin position="25"/>
        <end position="47"/>
    </location>
</feature>
<keyword evidence="1" id="KW-1133">Transmembrane helix</keyword>
<accession>Q4TI97</accession>
<evidence type="ECO:0000256" key="1">
    <source>
        <dbReference type="SAM" id="Phobius"/>
    </source>
</evidence>
<organism evidence="2">
    <name type="scientific">Tetraodon nigroviridis</name>
    <name type="common">Spotted green pufferfish</name>
    <name type="synonym">Chelonodon nigroviridis</name>
    <dbReference type="NCBI Taxonomy" id="99883"/>
    <lineage>
        <taxon>Eukaryota</taxon>
        <taxon>Metazoa</taxon>
        <taxon>Chordata</taxon>
        <taxon>Craniata</taxon>
        <taxon>Vertebrata</taxon>
        <taxon>Euteleostomi</taxon>
        <taxon>Actinopterygii</taxon>
        <taxon>Neopterygii</taxon>
        <taxon>Teleostei</taxon>
        <taxon>Neoteleostei</taxon>
        <taxon>Acanthomorphata</taxon>
        <taxon>Eupercaria</taxon>
        <taxon>Tetraodontiformes</taxon>
        <taxon>Tetradontoidea</taxon>
        <taxon>Tetraodontidae</taxon>
        <taxon>Tetraodon</taxon>
    </lineage>
</organism>
<gene>
    <name evidence="2" type="ORF">GSTENG00000065001</name>
</gene>
<feature type="non-terminal residue" evidence="2">
    <location>
        <position position="1"/>
    </location>
</feature>
<reference evidence="2" key="2">
    <citation type="submission" date="2004-02" db="EMBL/GenBank/DDBJ databases">
        <authorList>
            <consortium name="Genoscope"/>
            <consortium name="Whitehead Institute Centre for Genome Research"/>
        </authorList>
    </citation>
    <scope>NUCLEOTIDE SEQUENCE</scope>
</reference>